<dbReference type="PROSITE" id="PS51257">
    <property type="entry name" value="PROKAR_LIPOPROTEIN"/>
    <property type="match status" value="1"/>
</dbReference>
<evidence type="ECO:0000313" key="2">
    <source>
        <dbReference type="Proteomes" id="UP000824005"/>
    </source>
</evidence>
<protein>
    <submittedName>
        <fullName evidence="1">Uncharacterized protein</fullName>
    </submittedName>
</protein>
<organism evidence="1 2">
    <name type="scientific">Candidatus Agrococcus pullicola</name>
    <dbReference type="NCBI Taxonomy" id="2838429"/>
    <lineage>
        <taxon>Bacteria</taxon>
        <taxon>Bacillati</taxon>
        <taxon>Actinomycetota</taxon>
        <taxon>Actinomycetes</taxon>
        <taxon>Micrococcales</taxon>
        <taxon>Microbacteriaceae</taxon>
        <taxon>Agrococcus</taxon>
    </lineage>
</organism>
<dbReference type="Proteomes" id="UP000824005">
    <property type="component" value="Unassembled WGS sequence"/>
</dbReference>
<name>A0A9D2C9W8_9MICO</name>
<dbReference type="EMBL" id="DXDC01000319">
    <property type="protein sequence ID" value="HIY66692.1"/>
    <property type="molecule type" value="Genomic_DNA"/>
</dbReference>
<accession>A0A9D2C9W8</accession>
<reference evidence="1" key="1">
    <citation type="journal article" date="2021" name="PeerJ">
        <title>Extensive microbial diversity within the chicken gut microbiome revealed by metagenomics and culture.</title>
        <authorList>
            <person name="Gilroy R."/>
            <person name="Ravi A."/>
            <person name="Getino M."/>
            <person name="Pursley I."/>
            <person name="Horton D.L."/>
            <person name="Alikhan N.F."/>
            <person name="Baker D."/>
            <person name="Gharbi K."/>
            <person name="Hall N."/>
            <person name="Watson M."/>
            <person name="Adriaenssens E.M."/>
            <person name="Foster-Nyarko E."/>
            <person name="Jarju S."/>
            <person name="Secka A."/>
            <person name="Antonio M."/>
            <person name="Oren A."/>
            <person name="Chaudhuri R.R."/>
            <person name="La Ragione R."/>
            <person name="Hildebrand F."/>
            <person name="Pallen M.J."/>
        </authorList>
    </citation>
    <scope>NUCLEOTIDE SEQUENCE</scope>
    <source>
        <strain evidence="1">ChiGjej1B1-98</strain>
    </source>
</reference>
<dbReference type="AlphaFoldDB" id="A0A9D2C9W8"/>
<gene>
    <name evidence="1" type="ORF">H9830_10505</name>
</gene>
<reference evidence="1" key="2">
    <citation type="submission" date="2021-04" db="EMBL/GenBank/DDBJ databases">
        <authorList>
            <person name="Gilroy R."/>
        </authorList>
    </citation>
    <scope>NUCLEOTIDE SEQUENCE</scope>
    <source>
        <strain evidence="1">ChiGjej1B1-98</strain>
    </source>
</reference>
<sequence>MHRRLRGSTIVALTVTGLALSLVGCTLADERSPSPTPSEIAEVDFEGERAVVAIEFSLYRATQDFDTSTYRVEDSDALRAFEALLTAHGIRDYETVLTEEEQERTGGLSLTLEYIDVGGETRSVDAQTSFNDFDIAVLELTSEWHETVLELGTGDNEAIAATVVPSDTQEAVDVTDTAALSDLNELLRDHGILTGYDSPIPLEPPTLGLPGYLVTAALADGRTIEMELRPDALPAAEFAQAALPWVEEQLA</sequence>
<proteinExistence type="predicted"/>
<evidence type="ECO:0000313" key="1">
    <source>
        <dbReference type="EMBL" id="HIY66692.1"/>
    </source>
</evidence>
<comment type="caution">
    <text evidence="1">The sequence shown here is derived from an EMBL/GenBank/DDBJ whole genome shotgun (WGS) entry which is preliminary data.</text>
</comment>